<accession>A0A2T2WUZ5</accession>
<feature type="domain" description="Calcineurin-like phosphoesterase" evidence="3">
    <location>
        <begin position="1"/>
        <end position="148"/>
    </location>
</feature>
<comment type="similarity">
    <text evidence="1 2">Belongs to the metallophosphoesterase superfamily. YfcE family.</text>
</comment>
<gene>
    <name evidence="4" type="ORF">C7B46_20340</name>
</gene>
<evidence type="ECO:0000256" key="1">
    <source>
        <dbReference type="ARBA" id="ARBA00008950"/>
    </source>
</evidence>
<keyword evidence="2" id="KW-0479">Metal-binding</keyword>
<dbReference type="Gene3D" id="3.60.21.10">
    <property type="match status" value="1"/>
</dbReference>
<dbReference type="GO" id="GO:0016787">
    <property type="term" value="F:hydrolase activity"/>
    <property type="evidence" value="ECO:0007669"/>
    <property type="project" value="UniProtKB-UniRule"/>
</dbReference>
<proteinExistence type="inferred from homology"/>
<dbReference type="EMBL" id="PXYW01000136">
    <property type="protein sequence ID" value="PSR26046.1"/>
    <property type="molecule type" value="Genomic_DNA"/>
</dbReference>
<dbReference type="InterPro" id="IPR024654">
    <property type="entry name" value="Calcineurin-like_PHP_lpxH"/>
</dbReference>
<dbReference type="EC" id="3.1.4.-" evidence="2"/>
<dbReference type="InterPro" id="IPR029052">
    <property type="entry name" value="Metallo-depent_PP-like"/>
</dbReference>
<dbReference type="SUPFAM" id="SSF56300">
    <property type="entry name" value="Metallo-dependent phosphatases"/>
    <property type="match status" value="1"/>
</dbReference>
<name>A0A2T2WUZ5_9FIRM</name>
<dbReference type="GO" id="GO:0046872">
    <property type="term" value="F:metal ion binding"/>
    <property type="evidence" value="ECO:0007669"/>
    <property type="project" value="UniProtKB-KW"/>
</dbReference>
<evidence type="ECO:0000313" key="4">
    <source>
        <dbReference type="EMBL" id="PSR26046.1"/>
    </source>
</evidence>
<dbReference type="Pfam" id="PF12850">
    <property type="entry name" value="Metallophos_2"/>
    <property type="match status" value="1"/>
</dbReference>
<dbReference type="InterPro" id="IPR000979">
    <property type="entry name" value="Phosphodiesterase_MJ0936/Vps29"/>
</dbReference>
<evidence type="ECO:0000313" key="5">
    <source>
        <dbReference type="Proteomes" id="UP000242972"/>
    </source>
</evidence>
<comment type="cofactor">
    <cofactor evidence="2">
        <name>a divalent metal cation</name>
        <dbReference type="ChEBI" id="CHEBI:60240"/>
    </cofactor>
</comment>
<comment type="caution">
    <text evidence="4">The sequence shown here is derived from an EMBL/GenBank/DDBJ whole genome shotgun (WGS) entry which is preliminary data.</text>
</comment>
<dbReference type="AlphaFoldDB" id="A0A2T2WUZ5"/>
<evidence type="ECO:0000259" key="3">
    <source>
        <dbReference type="Pfam" id="PF12850"/>
    </source>
</evidence>
<dbReference type="NCBIfam" id="TIGR00040">
    <property type="entry name" value="yfcE"/>
    <property type="match status" value="1"/>
</dbReference>
<evidence type="ECO:0000256" key="2">
    <source>
        <dbReference type="RuleBase" id="RU362039"/>
    </source>
</evidence>
<reference evidence="4 5" key="1">
    <citation type="journal article" date="2014" name="BMC Genomics">
        <title>Comparison of environmental and isolate Sulfobacillus genomes reveals diverse carbon, sulfur, nitrogen, and hydrogen metabolisms.</title>
        <authorList>
            <person name="Justice N.B."/>
            <person name="Norman A."/>
            <person name="Brown C.T."/>
            <person name="Singh A."/>
            <person name="Thomas B.C."/>
            <person name="Banfield J.F."/>
        </authorList>
    </citation>
    <scope>NUCLEOTIDE SEQUENCE [LARGE SCALE GENOMIC DNA]</scope>
    <source>
        <strain evidence="4">AMDSBA4</strain>
    </source>
</reference>
<protein>
    <recommendedName>
        <fullName evidence="2">Phosphoesterase</fullName>
        <ecNumber evidence="2">3.1.4.-</ecNumber>
    </recommendedName>
</protein>
<sequence length="160" mass="18310">MRYLVFSDSHGHWEKLDDWLGHYHDSVDGLICAGDFYRDGLSLSRQWQLPYFGAQGNNDHEGEAAPWQTLWQDGTCHLGVIHGHQWDSSRRLEKLTQWGQENECQIVIFGHSHVRYYQPGAMSLINPGAVYRPRNGEPATAALLTISNPKPITLDWILLQ</sequence>
<organism evidence="4 5">
    <name type="scientific">Sulfobacillus benefaciens</name>
    <dbReference type="NCBI Taxonomy" id="453960"/>
    <lineage>
        <taxon>Bacteria</taxon>
        <taxon>Bacillati</taxon>
        <taxon>Bacillota</taxon>
        <taxon>Clostridia</taxon>
        <taxon>Eubacteriales</taxon>
        <taxon>Clostridiales Family XVII. Incertae Sedis</taxon>
        <taxon>Sulfobacillus</taxon>
    </lineage>
</organism>
<dbReference type="Proteomes" id="UP000242972">
    <property type="component" value="Unassembled WGS sequence"/>
</dbReference>